<feature type="coiled-coil region" evidence="1">
    <location>
        <begin position="175"/>
        <end position="209"/>
    </location>
</feature>
<dbReference type="VEuPathDB" id="ToxoDB:EMH_0001690"/>
<accession>U6KDV4</accession>
<dbReference type="EMBL" id="HG686520">
    <property type="protein sequence ID" value="CDJ34402.1"/>
    <property type="molecule type" value="Genomic_DNA"/>
</dbReference>
<evidence type="ECO:0000256" key="1">
    <source>
        <dbReference type="SAM" id="Coils"/>
    </source>
</evidence>
<dbReference type="Proteomes" id="UP000030744">
    <property type="component" value="Unassembled WGS sequence"/>
</dbReference>
<reference evidence="2" key="2">
    <citation type="submission" date="2013-10" db="EMBL/GenBank/DDBJ databases">
        <authorList>
            <person name="Aslett M."/>
        </authorList>
    </citation>
    <scope>NUCLEOTIDE SEQUENCE [LARGE SCALE GENOMIC DNA]</scope>
    <source>
        <strain evidence="2">Houghton</strain>
    </source>
</reference>
<dbReference type="GeneID" id="25375244"/>
<keyword evidence="1" id="KW-0175">Coiled coil</keyword>
<protein>
    <submittedName>
        <fullName evidence="2">Uncharacterized protein</fullName>
    </submittedName>
</protein>
<feature type="coiled-coil region" evidence="1">
    <location>
        <begin position="274"/>
        <end position="310"/>
    </location>
</feature>
<dbReference type="RefSeq" id="XP_013356965.1">
    <property type="nucleotide sequence ID" value="XM_013501511.1"/>
</dbReference>
<organism evidence="2 3">
    <name type="scientific">Eimeria mitis</name>
    <dbReference type="NCBI Taxonomy" id="44415"/>
    <lineage>
        <taxon>Eukaryota</taxon>
        <taxon>Sar</taxon>
        <taxon>Alveolata</taxon>
        <taxon>Apicomplexa</taxon>
        <taxon>Conoidasida</taxon>
        <taxon>Coccidia</taxon>
        <taxon>Eucoccidiorida</taxon>
        <taxon>Eimeriorina</taxon>
        <taxon>Eimeriidae</taxon>
        <taxon>Eimeria</taxon>
    </lineage>
</organism>
<sequence>MALRWSPILAKAEAHEHSLPAEPNELASTCAAGAKEADIYKRHPKVAKAETAGLQELNSFTKAAEQSQPVVKVEQLLSSLRKRFDDVHAEVKRRTEEVARYKEGIRQADSAEHQVTNDRARIHQRADELTQSLSLLNKKVAEAGYTKKVYMHILQRTKFEKDAVRQKNVVLQGRLKSLGLELKEERGALEKQQKKKSRAVFELKQLEQELQGERIIRSQGLKEIDEAIEYKRAAIEKRQVRIMNDTPQDEALLIFEQLLHGFLQGMADVMEIVNKFLNRDLENQKLKLLAEEAEKKLEALDAQSQSWNKTFYDHAERYKMLKRTLGDVDQARRCAASINARLVQLGIEVPWDVNAESSLEHYFQNLCEYSIPKLISLSDTLADSNIYDKGGANEEALYKCAPILQPPMIPTDSQEEATM</sequence>
<proteinExistence type="predicted"/>
<dbReference type="AlphaFoldDB" id="U6KDV4"/>
<evidence type="ECO:0000313" key="2">
    <source>
        <dbReference type="EMBL" id="CDJ34402.1"/>
    </source>
</evidence>
<gene>
    <name evidence="2" type="ORF">EMH_0001690</name>
</gene>
<evidence type="ECO:0000313" key="3">
    <source>
        <dbReference type="Proteomes" id="UP000030744"/>
    </source>
</evidence>
<reference evidence="2" key="1">
    <citation type="submission" date="2013-10" db="EMBL/GenBank/DDBJ databases">
        <title>Genomic analysis of the causative agents of coccidiosis in chickens.</title>
        <authorList>
            <person name="Reid A.J."/>
            <person name="Blake D."/>
            <person name="Billington K."/>
            <person name="Browne H."/>
            <person name="Dunn M."/>
            <person name="Hung S."/>
            <person name="Kawahara F."/>
            <person name="Miranda-Saavedra D."/>
            <person name="Mourier T."/>
            <person name="Nagra H."/>
            <person name="Otto T.D."/>
            <person name="Rawlings N."/>
            <person name="Sanchez A."/>
            <person name="Sanders M."/>
            <person name="Subramaniam C."/>
            <person name="Tay Y."/>
            <person name="Dear P."/>
            <person name="Doerig C."/>
            <person name="Gruber A."/>
            <person name="Parkinson J."/>
            <person name="Shirley M."/>
            <person name="Wan K.L."/>
            <person name="Berriman M."/>
            <person name="Tomley F."/>
            <person name="Pain A."/>
        </authorList>
    </citation>
    <scope>NUCLEOTIDE SEQUENCE [LARGE SCALE GENOMIC DNA]</scope>
    <source>
        <strain evidence="2">Houghton</strain>
    </source>
</reference>
<keyword evidence="3" id="KW-1185">Reference proteome</keyword>
<dbReference type="OrthoDB" id="10255247at2759"/>
<name>U6KDV4_9EIME</name>